<protein>
    <submittedName>
        <fullName evidence="2">Uncharacterized protein</fullName>
    </submittedName>
</protein>
<reference evidence="2 3" key="1">
    <citation type="submission" date="2019-04" db="EMBL/GenBank/DDBJ databases">
        <title>Saccharibacteria TM7 genomes.</title>
        <authorList>
            <person name="Bor B."/>
            <person name="He X."/>
            <person name="Chen T."/>
            <person name="Dewhirst F.E."/>
        </authorList>
    </citation>
    <scope>NUCLEOTIDE SEQUENCE [LARGE SCALE GENOMIC DNA]</scope>
    <source>
        <strain evidence="2 3">BB001</strain>
    </source>
</reference>
<evidence type="ECO:0000313" key="3">
    <source>
        <dbReference type="Proteomes" id="UP000310639"/>
    </source>
</evidence>
<dbReference type="Proteomes" id="UP000310639">
    <property type="component" value="Chromosome"/>
</dbReference>
<gene>
    <name evidence="2" type="ORF">FBF37_00055</name>
</gene>
<dbReference type="AlphaFoldDB" id="A0A4P9A294"/>
<sequence length="350" mass="38512">MNERNPSDSQKDKLNRRRFIELCVVGAGTMAVAACGNKENPTEPTSGQLSKHVESGNNTPSPEVSPTPEGMPKLDLDPSTEVELCESYVDTRFPEEEAKKLTIPVSAFESPDELMRHLSTIIETTVNVVADKKDQENPPSSEYSRVYDEKRFSYLAQKDRSANSTPPTFGSTLTPYILNRIKGVFETPGNDARGKSQPIKYGNGFKSLLENLIDAQEALRIDYSTHLENDENGLHRTAYTNPIDPEMILGPVTIAGMEHGEPKYDGDTVSMTFSFRPDNGAQHSEKITDFLANNSVGTMPVEWVLTAGVGGMQGNVSFKKTGPGTVVISELEFSRKENAPYSKLREEGKA</sequence>
<dbReference type="EMBL" id="CP040004">
    <property type="protein sequence ID" value="QCT41883.1"/>
    <property type="molecule type" value="Genomic_DNA"/>
</dbReference>
<proteinExistence type="predicted"/>
<organism evidence="2 3">
    <name type="scientific">Candidatus Nanosynbacter featherlites</name>
    <dbReference type="NCBI Taxonomy" id="2572088"/>
    <lineage>
        <taxon>Bacteria</taxon>
        <taxon>Candidatus Saccharimonadota</taxon>
        <taxon>Candidatus Saccharimonadia</taxon>
        <taxon>Candidatus Nanosynbacterales</taxon>
        <taxon>Candidatus Nanosynbacteraceae</taxon>
        <taxon>Candidatus Nanosynbacter</taxon>
    </lineage>
</organism>
<evidence type="ECO:0000313" key="2">
    <source>
        <dbReference type="EMBL" id="QCT41883.1"/>
    </source>
</evidence>
<dbReference type="KEGG" id="nft:FBF37_00055"/>
<feature type="region of interest" description="Disordered" evidence="1">
    <location>
        <begin position="35"/>
        <end position="76"/>
    </location>
</feature>
<dbReference type="PROSITE" id="PS51257">
    <property type="entry name" value="PROKAR_LIPOPROTEIN"/>
    <property type="match status" value="1"/>
</dbReference>
<evidence type="ECO:0000256" key="1">
    <source>
        <dbReference type="SAM" id="MobiDB-lite"/>
    </source>
</evidence>
<keyword evidence="3" id="KW-1185">Reference proteome</keyword>
<feature type="compositionally biased region" description="Polar residues" evidence="1">
    <location>
        <begin position="42"/>
        <end position="64"/>
    </location>
</feature>
<dbReference type="RefSeq" id="WP_138078290.1">
    <property type="nucleotide sequence ID" value="NZ_CP040004.1"/>
</dbReference>
<name>A0A4P9A294_9BACT</name>
<accession>A0A4P9A294</accession>